<dbReference type="EMBL" id="LT629791">
    <property type="protein sequence ID" value="SDU79441.1"/>
    <property type="molecule type" value="Genomic_DNA"/>
</dbReference>
<dbReference type="InterPro" id="IPR002734">
    <property type="entry name" value="RibDG_C"/>
</dbReference>
<evidence type="ECO:0000313" key="2">
    <source>
        <dbReference type="EMBL" id="SDU79441.1"/>
    </source>
</evidence>
<feature type="domain" description="Bacterial bifunctional deaminase-reductase C-terminal" evidence="1">
    <location>
        <begin position="3"/>
        <end position="182"/>
    </location>
</feature>
<accession>A0A1H2LFS7</accession>
<name>A0A1H2LFS7_9ACTN</name>
<protein>
    <submittedName>
        <fullName evidence="2">Dihydrofolate reductase</fullName>
    </submittedName>
</protein>
<dbReference type="Pfam" id="PF01872">
    <property type="entry name" value="RibD_C"/>
    <property type="match status" value="1"/>
</dbReference>
<gene>
    <name evidence="2" type="ORF">SAMN04488563_5999</name>
</gene>
<organism evidence="2 3">
    <name type="scientific">Jiangella alkaliphila</name>
    <dbReference type="NCBI Taxonomy" id="419479"/>
    <lineage>
        <taxon>Bacteria</taxon>
        <taxon>Bacillati</taxon>
        <taxon>Actinomycetota</taxon>
        <taxon>Actinomycetes</taxon>
        <taxon>Jiangellales</taxon>
        <taxon>Jiangellaceae</taxon>
        <taxon>Jiangella</taxon>
    </lineage>
</organism>
<evidence type="ECO:0000313" key="3">
    <source>
        <dbReference type="Proteomes" id="UP000182977"/>
    </source>
</evidence>
<dbReference type="GO" id="GO:0008703">
    <property type="term" value="F:5-amino-6-(5-phosphoribosylamino)uracil reductase activity"/>
    <property type="evidence" value="ECO:0007669"/>
    <property type="project" value="InterPro"/>
</dbReference>
<dbReference type="GO" id="GO:0009231">
    <property type="term" value="P:riboflavin biosynthetic process"/>
    <property type="evidence" value="ECO:0007669"/>
    <property type="project" value="InterPro"/>
</dbReference>
<dbReference type="PANTHER" id="PTHR38011:SF11">
    <property type="entry name" value="2,5-DIAMINO-6-RIBOSYLAMINO-4(3H)-PYRIMIDINONE 5'-PHOSPHATE REDUCTASE"/>
    <property type="match status" value="1"/>
</dbReference>
<sequence length="195" mass="21674">MGKIVVSMWTTLDGYVAGPQDEMDWLLIDDQLLRYEQELVESSDSLLLGRITHGDFAGYWPRAADDPAEPDEVRAYARRIDAMDKIVISASGNTAPWKNTRRFERIDPDEITELKRGTGGDIVIYGSLAVIRALAGHRLIDEFQLLVHPVLLGHGKALLDQDQSPARLELLSAKPFPSGVVLMKYRPAHNIPATA</sequence>
<dbReference type="AlphaFoldDB" id="A0A1H2LFS7"/>
<dbReference type="InterPro" id="IPR024072">
    <property type="entry name" value="DHFR-like_dom_sf"/>
</dbReference>
<dbReference type="OrthoDB" id="7342392at2"/>
<dbReference type="PANTHER" id="PTHR38011">
    <property type="entry name" value="DIHYDROFOLATE REDUCTASE FAMILY PROTEIN (AFU_ORTHOLOGUE AFUA_8G06820)"/>
    <property type="match status" value="1"/>
</dbReference>
<keyword evidence="3" id="KW-1185">Reference proteome</keyword>
<proteinExistence type="predicted"/>
<dbReference type="Proteomes" id="UP000182977">
    <property type="component" value="Chromosome I"/>
</dbReference>
<dbReference type="InterPro" id="IPR050765">
    <property type="entry name" value="Riboflavin_Biosynth_HTPR"/>
</dbReference>
<dbReference type="STRING" id="419479.SAMN04488563_5999"/>
<dbReference type="Gene3D" id="3.40.430.10">
    <property type="entry name" value="Dihydrofolate Reductase, subunit A"/>
    <property type="match status" value="1"/>
</dbReference>
<evidence type="ECO:0000259" key="1">
    <source>
        <dbReference type="Pfam" id="PF01872"/>
    </source>
</evidence>
<reference evidence="3" key="1">
    <citation type="submission" date="2016-10" db="EMBL/GenBank/DDBJ databases">
        <authorList>
            <person name="Varghese N."/>
            <person name="Submissions S."/>
        </authorList>
    </citation>
    <scope>NUCLEOTIDE SEQUENCE [LARGE SCALE GENOMIC DNA]</scope>
    <source>
        <strain evidence="3">DSM 45079</strain>
    </source>
</reference>
<dbReference type="RefSeq" id="WP_046769706.1">
    <property type="nucleotide sequence ID" value="NZ_KQ061239.1"/>
</dbReference>
<dbReference type="SUPFAM" id="SSF53597">
    <property type="entry name" value="Dihydrofolate reductase-like"/>
    <property type="match status" value="1"/>
</dbReference>